<dbReference type="InterPro" id="IPR001347">
    <property type="entry name" value="SIS_dom"/>
</dbReference>
<dbReference type="RefSeq" id="WP_219200838.1">
    <property type="nucleotide sequence ID" value="NZ_JAHWQX010000002.1"/>
</dbReference>
<dbReference type="Pfam" id="PF00571">
    <property type="entry name" value="CBS"/>
    <property type="match status" value="2"/>
</dbReference>
<dbReference type="CDD" id="cd04604">
    <property type="entry name" value="CBS_pair_SIS_assoc"/>
    <property type="match status" value="1"/>
</dbReference>
<dbReference type="CDD" id="cd05014">
    <property type="entry name" value="SIS_Kpsf"/>
    <property type="match status" value="1"/>
</dbReference>
<dbReference type="PIRSF" id="PIRSF004692">
    <property type="entry name" value="KdsD_KpsF"/>
    <property type="match status" value="1"/>
</dbReference>
<evidence type="ECO:0000256" key="5">
    <source>
        <dbReference type="PROSITE-ProRule" id="PRU00703"/>
    </source>
</evidence>
<evidence type="ECO:0000256" key="2">
    <source>
        <dbReference type="ARBA" id="ARBA00022737"/>
    </source>
</evidence>
<evidence type="ECO:0000259" key="8">
    <source>
        <dbReference type="PROSITE" id="PS51464"/>
    </source>
</evidence>
<comment type="similarity">
    <text evidence="1 4">Belongs to the SIS family. GutQ/KpsF subfamily.</text>
</comment>
<dbReference type="InterPro" id="IPR000644">
    <property type="entry name" value="CBS_dom"/>
</dbReference>
<evidence type="ECO:0000259" key="7">
    <source>
        <dbReference type="PROSITE" id="PS51371"/>
    </source>
</evidence>
<evidence type="ECO:0000256" key="6">
    <source>
        <dbReference type="SAM" id="MobiDB-lite"/>
    </source>
</evidence>
<accession>A0ABS6WP48</accession>
<keyword evidence="10" id="KW-1185">Reference proteome</keyword>
<dbReference type="EMBL" id="JAHWQX010000002">
    <property type="protein sequence ID" value="MBW3096870.1"/>
    <property type="molecule type" value="Genomic_DNA"/>
</dbReference>
<evidence type="ECO:0000313" key="9">
    <source>
        <dbReference type="EMBL" id="MBW3096870.1"/>
    </source>
</evidence>
<dbReference type="SMART" id="SM00116">
    <property type="entry name" value="CBS"/>
    <property type="match status" value="2"/>
</dbReference>
<dbReference type="InterPro" id="IPR035474">
    <property type="entry name" value="SIS_Kpsf"/>
</dbReference>
<sequence length="353" mass="36647">MLGNSKQGSAQAPAANTAGAGTEPTPEAAVAEEILSHGRDVVAMEAAGVAALAQALDEHFVAAVKALLAVKGRVVISGLGKSGHVAKKIAATLASTGTPSNFVHSAEAAHGDMGMISGEDVLILLSNSGETAELVPVLNHATALGIPVIGITSGSESTLVRAATIPLVLPVAQEACPIRMAPTTSTTMMLALGDAMAMAAMRLRGFSRHDFQRLHPGGSLGLKLMRVEQFMHQGERLPLISPDMPMAEAVMVMTSKSFGLAGVIDEDGNLIGIVSDGDLRRHMHELTTARAGDVMSTRPRVINGAMFAEDALRYLNEEKITALFVIDGTAGAERVGKPIGLVHVHDFIHLGLA</sequence>
<dbReference type="PROSITE" id="PS51464">
    <property type="entry name" value="SIS"/>
    <property type="match status" value="1"/>
</dbReference>
<proteinExistence type="inferred from homology"/>
<dbReference type="PANTHER" id="PTHR42745:SF1">
    <property type="entry name" value="ARABINOSE 5-PHOSPHATE ISOMERASE KDSD"/>
    <property type="match status" value="1"/>
</dbReference>
<dbReference type="Proteomes" id="UP001430804">
    <property type="component" value="Unassembled WGS sequence"/>
</dbReference>
<protein>
    <submittedName>
        <fullName evidence="9">KpsF/GutQ family sugar-phosphate isomerase</fullName>
    </submittedName>
</protein>
<keyword evidence="3 5" id="KW-0129">CBS domain</keyword>
<evidence type="ECO:0000313" key="10">
    <source>
        <dbReference type="Proteomes" id="UP001430804"/>
    </source>
</evidence>
<reference evidence="9" key="1">
    <citation type="submission" date="2021-07" db="EMBL/GenBank/DDBJ databases">
        <title>Pseudohoeflea marina sp. nov. a polyhydroxyalcanoate-producing bacterium.</title>
        <authorList>
            <person name="Zheng W."/>
            <person name="Yu S."/>
            <person name="Huang Y."/>
        </authorList>
    </citation>
    <scope>NUCLEOTIDE SEQUENCE</scope>
    <source>
        <strain evidence="9">DP4N28-3</strain>
    </source>
</reference>
<dbReference type="InterPro" id="IPR050986">
    <property type="entry name" value="GutQ/KpsF_isomerases"/>
</dbReference>
<feature type="domain" description="CBS" evidence="7">
    <location>
        <begin position="295"/>
        <end position="353"/>
    </location>
</feature>
<dbReference type="NCBIfam" id="TIGR00393">
    <property type="entry name" value="kpsF"/>
    <property type="match status" value="1"/>
</dbReference>
<gene>
    <name evidence="9" type="ORF">KY465_06225</name>
</gene>
<dbReference type="GO" id="GO:0016853">
    <property type="term" value="F:isomerase activity"/>
    <property type="evidence" value="ECO:0007669"/>
    <property type="project" value="UniProtKB-KW"/>
</dbReference>
<comment type="caution">
    <text evidence="9">The sequence shown here is derived from an EMBL/GenBank/DDBJ whole genome shotgun (WGS) entry which is preliminary data.</text>
</comment>
<dbReference type="Pfam" id="PF01380">
    <property type="entry name" value="SIS"/>
    <property type="match status" value="1"/>
</dbReference>
<name>A0ABS6WP48_9HYPH</name>
<dbReference type="InterPro" id="IPR004800">
    <property type="entry name" value="KdsD/KpsF-type"/>
</dbReference>
<dbReference type="PROSITE" id="PS51371">
    <property type="entry name" value="CBS"/>
    <property type="match status" value="2"/>
</dbReference>
<keyword evidence="2" id="KW-0677">Repeat</keyword>
<evidence type="ECO:0000256" key="3">
    <source>
        <dbReference type="ARBA" id="ARBA00023122"/>
    </source>
</evidence>
<feature type="compositionally biased region" description="Low complexity" evidence="6">
    <location>
        <begin position="8"/>
        <end position="26"/>
    </location>
</feature>
<feature type="domain" description="CBS" evidence="7">
    <location>
        <begin position="231"/>
        <end position="290"/>
    </location>
</feature>
<feature type="region of interest" description="Disordered" evidence="6">
    <location>
        <begin position="1"/>
        <end position="26"/>
    </location>
</feature>
<feature type="domain" description="SIS" evidence="8">
    <location>
        <begin position="63"/>
        <end position="206"/>
    </location>
</feature>
<organism evidence="9 10">
    <name type="scientific">Pseudohoeflea coraliihabitans</name>
    <dbReference type="NCBI Taxonomy" id="2860393"/>
    <lineage>
        <taxon>Bacteria</taxon>
        <taxon>Pseudomonadati</taxon>
        <taxon>Pseudomonadota</taxon>
        <taxon>Alphaproteobacteria</taxon>
        <taxon>Hyphomicrobiales</taxon>
        <taxon>Rhizobiaceae</taxon>
        <taxon>Pseudohoeflea</taxon>
    </lineage>
</organism>
<evidence type="ECO:0000256" key="1">
    <source>
        <dbReference type="ARBA" id="ARBA00008165"/>
    </source>
</evidence>
<evidence type="ECO:0000256" key="4">
    <source>
        <dbReference type="PIRNR" id="PIRNR004692"/>
    </source>
</evidence>
<keyword evidence="9" id="KW-0413">Isomerase</keyword>
<dbReference type="PANTHER" id="PTHR42745">
    <property type="match status" value="1"/>
</dbReference>